<accession>A0ACB5UCY1</accession>
<reference evidence="1" key="1">
    <citation type="submission" date="2023-04" db="EMBL/GenBank/DDBJ databases">
        <title>Ambrosiozyma monospora NBRC 10751.</title>
        <authorList>
            <person name="Ichikawa N."/>
            <person name="Sato H."/>
            <person name="Tonouchi N."/>
        </authorList>
    </citation>
    <scope>NUCLEOTIDE SEQUENCE</scope>
    <source>
        <strain evidence="1">NBRC 10751</strain>
    </source>
</reference>
<comment type="caution">
    <text evidence="1">The sequence shown here is derived from an EMBL/GenBank/DDBJ whole genome shotgun (WGS) entry which is preliminary data.</text>
</comment>
<keyword evidence="2" id="KW-1185">Reference proteome</keyword>
<evidence type="ECO:0000313" key="1">
    <source>
        <dbReference type="EMBL" id="GMF07868.1"/>
    </source>
</evidence>
<gene>
    <name evidence="1" type="ORF">Amon02_001307700</name>
</gene>
<evidence type="ECO:0000313" key="2">
    <source>
        <dbReference type="Proteomes" id="UP001165064"/>
    </source>
</evidence>
<protein>
    <submittedName>
        <fullName evidence="1">Unnamed protein product</fullName>
    </submittedName>
</protein>
<name>A0ACB5UCY1_AMBMO</name>
<dbReference type="Proteomes" id="UP001165064">
    <property type="component" value="Unassembled WGS sequence"/>
</dbReference>
<sequence length="211" mass="23681">MIQDGNMNSLALTEFENMLRHPSISYLTMLDVCDTVQGKGGGGKKGTLGSIRFIHHCLKYYGDESAGNMGVSITMFFDNTFWLVLEVLKAASDSKDLVFIVAILQTLGSVLEFKVMKPHYLTSGSVDSDNLFWNLVDSLYLQTDSPAYVEALHKFLTELLKFKSNPLIVSQLIRVFEKFHDYITPNLLPDVLSCYSDSLASWSSTLSRTHF</sequence>
<dbReference type="EMBL" id="BSXS01016509">
    <property type="protein sequence ID" value="GMF07868.1"/>
    <property type="molecule type" value="Genomic_DNA"/>
</dbReference>
<organism evidence="1 2">
    <name type="scientific">Ambrosiozyma monospora</name>
    <name type="common">Yeast</name>
    <name type="synonym">Endomycopsis monosporus</name>
    <dbReference type="NCBI Taxonomy" id="43982"/>
    <lineage>
        <taxon>Eukaryota</taxon>
        <taxon>Fungi</taxon>
        <taxon>Dikarya</taxon>
        <taxon>Ascomycota</taxon>
        <taxon>Saccharomycotina</taxon>
        <taxon>Pichiomycetes</taxon>
        <taxon>Pichiales</taxon>
        <taxon>Pichiaceae</taxon>
        <taxon>Ambrosiozyma</taxon>
    </lineage>
</organism>
<proteinExistence type="predicted"/>